<reference evidence="9 10" key="1">
    <citation type="submission" date="2017-03" db="EMBL/GenBank/DDBJ databases">
        <title>Genome sequence of Clostridium thermoalcaliphilum DSM 7309.</title>
        <authorList>
            <person name="Poehlein A."/>
            <person name="Daniel R."/>
        </authorList>
    </citation>
    <scope>NUCLEOTIDE SEQUENCE [LARGE SCALE GENOMIC DNA]</scope>
    <source>
        <strain evidence="9 10">DSM 7309</strain>
    </source>
</reference>
<comment type="subunit">
    <text evidence="1 8">Homodimer.</text>
</comment>
<keyword evidence="7 8" id="KW-0862">Zinc</keyword>
<gene>
    <name evidence="8 9" type="primary">rnz</name>
    <name evidence="9" type="ORF">CLOTH_06890</name>
</gene>
<dbReference type="NCBIfam" id="TIGR02651">
    <property type="entry name" value="RNase_Z"/>
    <property type="match status" value="1"/>
</dbReference>
<evidence type="ECO:0000256" key="4">
    <source>
        <dbReference type="ARBA" id="ARBA00022723"/>
    </source>
</evidence>
<dbReference type="STRING" id="29349.CLOTH_06890"/>
<dbReference type="CDD" id="cd07717">
    <property type="entry name" value="RNaseZ_ZiPD-like_MBL-fold"/>
    <property type="match status" value="1"/>
</dbReference>
<keyword evidence="10" id="KW-1185">Reference proteome</keyword>
<feature type="binding site" evidence="8">
    <location>
        <position position="265"/>
    </location>
    <ligand>
        <name>Zn(2+)</name>
        <dbReference type="ChEBI" id="CHEBI:29105"/>
        <label>2</label>
        <note>catalytic</note>
    </ligand>
</feature>
<keyword evidence="2 8" id="KW-0819">tRNA processing</keyword>
<dbReference type="InterPro" id="IPR013471">
    <property type="entry name" value="RNase_Z/BN"/>
</dbReference>
<keyword evidence="3 8" id="KW-0540">Nuclease</keyword>
<comment type="similarity">
    <text evidence="8">Belongs to the RNase Z family.</text>
</comment>
<feature type="binding site" evidence="8">
    <location>
        <position position="66"/>
    </location>
    <ligand>
        <name>Zn(2+)</name>
        <dbReference type="ChEBI" id="CHEBI:29105"/>
        <label>2</label>
        <note>catalytic</note>
    </ligand>
</feature>
<dbReference type="PANTHER" id="PTHR46018:SF2">
    <property type="entry name" value="ZINC PHOSPHODIESTERASE ELAC PROTEIN 1"/>
    <property type="match status" value="1"/>
</dbReference>
<evidence type="ECO:0000256" key="2">
    <source>
        <dbReference type="ARBA" id="ARBA00022694"/>
    </source>
</evidence>
<evidence type="ECO:0000313" key="9">
    <source>
        <dbReference type="EMBL" id="OPJ56285.1"/>
    </source>
</evidence>
<keyword evidence="5 8" id="KW-0255">Endonuclease</keyword>
<protein>
    <recommendedName>
        <fullName evidence="8">Ribonuclease Z</fullName>
        <shortName evidence="8">RNase Z</shortName>
        <ecNumber evidence="8">3.1.26.11</ecNumber>
    </recommendedName>
    <alternativeName>
        <fullName evidence="8">tRNA 3 endonuclease</fullName>
    </alternativeName>
    <alternativeName>
        <fullName evidence="8">tRNase Z</fullName>
    </alternativeName>
</protein>
<evidence type="ECO:0000256" key="7">
    <source>
        <dbReference type="ARBA" id="ARBA00022833"/>
    </source>
</evidence>
<dbReference type="NCBIfam" id="NF000801">
    <property type="entry name" value="PRK00055.1-3"/>
    <property type="match status" value="1"/>
</dbReference>
<feature type="binding site" evidence="8">
    <location>
        <position position="206"/>
    </location>
    <ligand>
        <name>Zn(2+)</name>
        <dbReference type="ChEBI" id="CHEBI:29105"/>
        <label>2</label>
        <note>catalytic</note>
    </ligand>
</feature>
<keyword evidence="6 8" id="KW-0378">Hydrolase</keyword>
<keyword evidence="4 8" id="KW-0479">Metal-binding</keyword>
<feature type="binding site" evidence="8">
    <location>
        <position position="206"/>
    </location>
    <ligand>
        <name>Zn(2+)</name>
        <dbReference type="ChEBI" id="CHEBI:29105"/>
        <label>1</label>
        <note>catalytic</note>
    </ligand>
</feature>
<dbReference type="EMBL" id="MZGW01000002">
    <property type="protein sequence ID" value="OPJ56285.1"/>
    <property type="molecule type" value="Genomic_DNA"/>
</dbReference>
<sequence>MVDVCLLGCGGMLPLHDRYLTSLIISYKGRKLLIDCGEGTQMTLRASKSGFKTIDTICITHYHADHISGIVGVLLGIANSGRKEPLTIIGPVGLESVISGLIVIAPELPFDINLVELPENKSVITVGGYIVHSIQLDHSINCVGYKIEIKRDRKFDKYKAECLGVPKEIWNKLRKEENVNYKGKLYTSDMVLGEERKGINISYITDTRPFDDLIEFIEESDLFICEGMYGNDEDFEKAVDKKHMTFRESAYLAKSANVKELWLTHYSPALTDPENYIKNANEVFQNSVLGEDRLRKTLYFDR</sequence>
<dbReference type="RefSeq" id="WP_079411254.1">
    <property type="nucleotide sequence ID" value="NZ_MZGW01000002.1"/>
</dbReference>
<proteinExistence type="inferred from homology"/>
<dbReference type="AlphaFoldDB" id="A0A1V4I9J4"/>
<comment type="cofactor">
    <cofactor evidence="8">
        <name>Zn(2+)</name>
        <dbReference type="ChEBI" id="CHEBI:29105"/>
    </cofactor>
    <text evidence="8">Binds 2 Zn(2+) ions.</text>
</comment>
<dbReference type="PANTHER" id="PTHR46018">
    <property type="entry name" value="ZINC PHOSPHODIESTERASE ELAC PROTEIN 1"/>
    <property type="match status" value="1"/>
</dbReference>
<comment type="caution">
    <text evidence="9">The sequence shown here is derived from an EMBL/GenBank/DDBJ whole genome shotgun (WGS) entry which is preliminary data.</text>
</comment>
<dbReference type="HAMAP" id="MF_01818">
    <property type="entry name" value="RNase_Z_BN"/>
    <property type="match status" value="1"/>
</dbReference>
<feature type="binding site" evidence="8">
    <location>
        <position position="138"/>
    </location>
    <ligand>
        <name>Zn(2+)</name>
        <dbReference type="ChEBI" id="CHEBI:29105"/>
        <label>1</label>
        <note>catalytic</note>
    </ligand>
</feature>
<evidence type="ECO:0000256" key="1">
    <source>
        <dbReference type="ARBA" id="ARBA00011738"/>
    </source>
</evidence>
<dbReference type="OrthoDB" id="9800940at2"/>
<evidence type="ECO:0000256" key="3">
    <source>
        <dbReference type="ARBA" id="ARBA00022722"/>
    </source>
</evidence>
<dbReference type="GO" id="GO:0042781">
    <property type="term" value="F:3'-tRNA processing endoribonuclease activity"/>
    <property type="evidence" value="ECO:0007669"/>
    <property type="project" value="UniProtKB-UniRule"/>
</dbReference>
<evidence type="ECO:0000256" key="6">
    <source>
        <dbReference type="ARBA" id="ARBA00022801"/>
    </source>
</evidence>
<dbReference type="Proteomes" id="UP000190140">
    <property type="component" value="Unassembled WGS sequence"/>
</dbReference>
<organism evidence="9 10">
    <name type="scientific">Alkalithermobacter paradoxus</name>
    <dbReference type="NCBI Taxonomy" id="29349"/>
    <lineage>
        <taxon>Bacteria</taxon>
        <taxon>Bacillati</taxon>
        <taxon>Bacillota</taxon>
        <taxon>Clostridia</taxon>
        <taxon>Peptostreptococcales</taxon>
        <taxon>Tepidibacteraceae</taxon>
        <taxon>Alkalithermobacter</taxon>
    </lineage>
</organism>
<dbReference type="InterPro" id="IPR036866">
    <property type="entry name" value="RibonucZ/Hydroxyglut_hydro"/>
</dbReference>
<evidence type="ECO:0000313" key="10">
    <source>
        <dbReference type="Proteomes" id="UP000190140"/>
    </source>
</evidence>
<name>A0A1V4I9J4_9FIRM</name>
<dbReference type="GO" id="GO:0008270">
    <property type="term" value="F:zinc ion binding"/>
    <property type="evidence" value="ECO:0007669"/>
    <property type="project" value="UniProtKB-UniRule"/>
</dbReference>
<dbReference type="Gene3D" id="3.60.15.10">
    <property type="entry name" value="Ribonuclease Z/Hydroxyacylglutathione hydrolase-like"/>
    <property type="match status" value="1"/>
</dbReference>
<feature type="active site" description="Proton acceptor" evidence="8">
    <location>
        <position position="65"/>
    </location>
</feature>
<evidence type="ECO:0000256" key="8">
    <source>
        <dbReference type="HAMAP-Rule" id="MF_01818"/>
    </source>
</evidence>
<dbReference type="Pfam" id="PF23023">
    <property type="entry name" value="Anti-Pycsar_Apyc1"/>
    <property type="match status" value="1"/>
</dbReference>
<comment type="catalytic activity">
    <reaction evidence="8">
        <text>Endonucleolytic cleavage of RNA, removing extra 3' nucleotides from tRNA precursor, generating 3' termini of tRNAs. A 3'-hydroxy group is left at the tRNA terminus and a 5'-phosphoryl group is left at the trailer molecule.</text>
        <dbReference type="EC" id="3.1.26.11"/>
    </reaction>
</comment>
<dbReference type="EC" id="3.1.26.11" evidence="8"/>
<feature type="binding site" evidence="8">
    <location>
        <position position="65"/>
    </location>
    <ligand>
        <name>Zn(2+)</name>
        <dbReference type="ChEBI" id="CHEBI:29105"/>
        <label>2</label>
        <note>catalytic</note>
    </ligand>
</feature>
<evidence type="ECO:0000256" key="5">
    <source>
        <dbReference type="ARBA" id="ARBA00022759"/>
    </source>
</evidence>
<feature type="binding site" evidence="8">
    <location>
        <position position="61"/>
    </location>
    <ligand>
        <name>Zn(2+)</name>
        <dbReference type="ChEBI" id="CHEBI:29105"/>
        <label>1</label>
        <note>catalytic</note>
    </ligand>
</feature>
<dbReference type="SUPFAM" id="SSF56281">
    <property type="entry name" value="Metallo-hydrolase/oxidoreductase"/>
    <property type="match status" value="1"/>
</dbReference>
<comment type="function">
    <text evidence="8">Zinc phosphodiesterase, which displays some tRNA 3'-processing endonuclease activity. Probably involved in tRNA maturation, by removing a 3'-trailer from precursor tRNA.</text>
</comment>
<feature type="binding site" evidence="8">
    <location>
        <position position="63"/>
    </location>
    <ligand>
        <name>Zn(2+)</name>
        <dbReference type="ChEBI" id="CHEBI:29105"/>
        <label>1</label>
        <note>catalytic</note>
    </ligand>
</feature>
<accession>A0A1V4I9J4</accession>